<proteinExistence type="predicted"/>
<dbReference type="Proteomes" id="UP000437824">
    <property type="component" value="Unassembled WGS sequence"/>
</dbReference>
<reference evidence="1 2" key="1">
    <citation type="submission" date="2019-11" db="EMBL/GenBank/DDBJ databases">
        <title>Draft genome sequence of Blautia luti DSM 14534T, isolated from human stool.</title>
        <authorList>
            <person name="Ortiz R."/>
            <person name="Melis-Arcos F."/>
            <person name="Covarrubias P."/>
            <person name="Cardenas J.P."/>
            <person name="Perez-Donoso J."/>
            <person name="Almonacid D."/>
        </authorList>
    </citation>
    <scope>NUCLEOTIDE SEQUENCE [LARGE SCALE GENOMIC DNA]</scope>
    <source>
        <strain evidence="1 2">DSM 14534</strain>
    </source>
</reference>
<evidence type="ECO:0000313" key="1">
    <source>
        <dbReference type="EMBL" id="MTD60506.1"/>
    </source>
</evidence>
<organism evidence="1 2">
    <name type="scientific">Blautia luti DSM 14534 = JCM 17040</name>
    <dbReference type="NCBI Taxonomy" id="649762"/>
    <lineage>
        <taxon>Bacteria</taxon>
        <taxon>Bacillati</taxon>
        <taxon>Bacillota</taxon>
        <taxon>Clostridia</taxon>
        <taxon>Lachnospirales</taxon>
        <taxon>Lachnospiraceae</taxon>
        <taxon>Blautia</taxon>
    </lineage>
</organism>
<sequence length="47" mass="5288">MFKYVAKVSQIRYHNSSIQTTANSCHPRLKEKIGQRINHTIGSTVSG</sequence>
<dbReference type="EMBL" id="WMBC01000002">
    <property type="protein sequence ID" value="MTD60506.1"/>
    <property type="molecule type" value="Genomic_DNA"/>
</dbReference>
<accession>A0A844GEM6</accession>
<name>A0A844GEM6_9FIRM</name>
<evidence type="ECO:0000313" key="2">
    <source>
        <dbReference type="Proteomes" id="UP000437824"/>
    </source>
</evidence>
<gene>
    <name evidence="1" type="ORF">GKZ57_04340</name>
</gene>
<dbReference type="AlphaFoldDB" id="A0A844GEM6"/>
<dbReference type="RefSeq" id="WP_154779814.1">
    <property type="nucleotide sequence ID" value="NZ_WMBC01000002.1"/>
</dbReference>
<comment type="caution">
    <text evidence="1">The sequence shown here is derived from an EMBL/GenBank/DDBJ whole genome shotgun (WGS) entry which is preliminary data.</text>
</comment>
<protein>
    <submittedName>
        <fullName evidence="1">Uncharacterized protein</fullName>
    </submittedName>
</protein>